<evidence type="ECO:0000313" key="8">
    <source>
        <dbReference type="WBParaSite" id="ALUE_0000490701-mRNA-1"/>
    </source>
</evidence>
<comment type="subcellular location">
    <subcellularLocation>
        <location evidence="1">Membrane</location>
        <topology evidence="1">Single-pass type I membrane protein</topology>
    </subcellularLocation>
</comment>
<evidence type="ECO:0000256" key="2">
    <source>
        <dbReference type="ARBA" id="ARBA00022692"/>
    </source>
</evidence>
<dbReference type="AlphaFoldDB" id="A0A9J2P4Y8"/>
<feature type="transmembrane region" description="Helical" evidence="6">
    <location>
        <begin position="483"/>
        <end position="506"/>
    </location>
</feature>
<organism evidence="7 8">
    <name type="scientific">Ascaris lumbricoides</name>
    <name type="common">Giant roundworm</name>
    <dbReference type="NCBI Taxonomy" id="6252"/>
    <lineage>
        <taxon>Eukaryota</taxon>
        <taxon>Metazoa</taxon>
        <taxon>Ecdysozoa</taxon>
        <taxon>Nematoda</taxon>
        <taxon>Chromadorea</taxon>
        <taxon>Rhabditida</taxon>
        <taxon>Spirurina</taxon>
        <taxon>Ascaridomorpha</taxon>
        <taxon>Ascaridoidea</taxon>
        <taxon>Ascarididae</taxon>
        <taxon>Ascaris</taxon>
    </lineage>
</organism>
<feature type="transmembrane region" description="Helical" evidence="6">
    <location>
        <begin position="451"/>
        <end position="471"/>
    </location>
</feature>
<dbReference type="GO" id="GO:0016020">
    <property type="term" value="C:membrane"/>
    <property type="evidence" value="ECO:0007669"/>
    <property type="project" value="UniProtKB-SubCell"/>
</dbReference>
<feature type="compositionally biased region" description="Acidic residues" evidence="5">
    <location>
        <begin position="391"/>
        <end position="409"/>
    </location>
</feature>
<proteinExistence type="predicted"/>
<accession>A0A9J2P4Y8</accession>
<protein>
    <submittedName>
        <fullName evidence="8">PSI domain-containing protein</fullName>
    </submittedName>
</protein>
<evidence type="ECO:0000313" key="7">
    <source>
        <dbReference type="Proteomes" id="UP000036681"/>
    </source>
</evidence>
<feature type="compositionally biased region" description="Basic and acidic residues" evidence="5">
    <location>
        <begin position="428"/>
        <end position="439"/>
    </location>
</feature>
<evidence type="ECO:0000256" key="3">
    <source>
        <dbReference type="ARBA" id="ARBA00022729"/>
    </source>
</evidence>
<keyword evidence="4 6" id="KW-1133">Transmembrane helix</keyword>
<keyword evidence="3" id="KW-0732">Signal</keyword>
<dbReference type="Proteomes" id="UP000036681">
    <property type="component" value="Unplaced"/>
</dbReference>
<keyword evidence="7" id="KW-1185">Reference proteome</keyword>
<evidence type="ECO:0000256" key="4">
    <source>
        <dbReference type="ARBA" id="ARBA00022989"/>
    </source>
</evidence>
<keyword evidence="6" id="KW-0472">Membrane</keyword>
<evidence type="ECO:0000256" key="1">
    <source>
        <dbReference type="ARBA" id="ARBA00004479"/>
    </source>
</evidence>
<dbReference type="PANTHER" id="PTHR13055">
    <property type="entry name" value="TUMOR ENDOTHELIAL MARKER 7 RELATED"/>
    <property type="match status" value="1"/>
</dbReference>
<sequence length="561" mass="63733">MTDTDVGLFEYRSRSKPEPLQCTDRDGVYFEYRSRSKPEPLQPITMQQRDYSGEPFGSIRYNFDSPSFLPLNARHKRGIDDDNDDAEESFRIPLDVEIQNDSVDHQYYIMEIYTNRSDMMKDYYINVRKMLEKPGTVGNQSHPLLSNSYRRAVAAKIQFHFPFYGHRMRNLTIATGGFCYIGDQSHSWLAATQYIAPLMANFDTHGENSTIMYADDGERFVIEWSNLQLREQRSDGYFTFQVSLHKNGDIWFVYKDIPIPVENISDSHHPVKLGMSDAYLFHHSIHNPITHMSQTPTIKRVIYEYHRIEVKPSKVMSNTIVLLKAQPTCIQYRTCDECSNATLKHFNCSWCHSKPKNGGPFCSDQAGLHRRRQHWIEGNCKDNGKVTYCNPDEDMTEIDDNESSNEESAEGTRATSAPVEPDQVVPWDRNKHPEARDDAGTQDSETKSNGGYVTLFIVVMCFVLAASWLLYAYYNPHTPSGQLLIKVGDIIGYCTSIILSVIAGYMDALGETEEKSLRSELSSTGDGDSSFVRDCGVTFAKASLRLDGSPSSRSVVLLGLC</sequence>
<feature type="region of interest" description="Disordered" evidence="5">
    <location>
        <begin position="1"/>
        <end position="20"/>
    </location>
</feature>
<feature type="compositionally biased region" description="Basic and acidic residues" evidence="5">
    <location>
        <begin position="11"/>
        <end position="20"/>
    </location>
</feature>
<keyword evidence="2 6" id="KW-0812">Transmembrane</keyword>
<reference evidence="8" key="1">
    <citation type="submission" date="2023-03" db="UniProtKB">
        <authorList>
            <consortium name="WormBaseParasite"/>
        </authorList>
    </citation>
    <scope>IDENTIFICATION</scope>
</reference>
<dbReference type="InterPro" id="IPR031152">
    <property type="entry name" value="PLXDC"/>
</dbReference>
<evidence type="ECO:0000256" key="6">
    <source>
        <dbReference type="SAM" id="Phobius"/>
    </source>
</evidence>
<name>A0A9J2P4Y8_ASCLU</name>
<evidence type="ECO:0000256" key="5">
    <source>
        <dbReference type="SAM" id="MobiDB-lite"/>
    </source>
</evidence>
<dbReference type="WBParaSite" id="ALUE_0000490701-mRNA-1">
    <property type="protein sequence ID" value="ALUE_0000490701-mRNA-1"/>
    <property type="gene ID" value="ALUE_0000490701"/>
</dbReference>
<dbReference type="PANTHER" id="PTHR13055:SF12">
    <property type="entry name" value="LD40707P"/>
    <property type="match status" value="1"/>
</dbReference>
<feature type="region of interest" description="Disordered" evidence="5">
    <location>
        <begin position="391"/>
        <end position="445"/>
    </location>
</feature>